<dbReference type="EMBL" id="JACHIH010000019">
    <property type="protein sequence ID" value="MBB5048269.1"/>
    <property type="molecule type" value="Genomic_DNA"/>
</dbReference>
<gene>
    <name evidence="1" type="ORF">HNR60_003032</name>
</gene>
<proteinExistence type="predicted"/>
<accession>A0A7W7Z5C5</accession>
<comment type="caution">
    <text evidence="1">The sequence shown here is derived from an EMBL/GenBank/DDBJ whole genome shotgun (WGS) entry which is preliminary data.</text>
</comment>
<sequence>MIEVKPTKDQADLGLSFPDAGKRAISDPVLAISSMIFR</sequence>
<dbReference type="Proteomes" id="UP000542353">
    <property type="component" value="Unassembled WGS sequence"/>
</dbReference>
<dbReference type="AlphaFoldDB" id="A0A7W7Z5C5"/>
<reference evidence="1 2" key="1">
    <citation type="submission" date="2020-08" db="EMBL/GenBank/DDBJ databases">
        <title>Genomic Encyclopedia of Type Strains, Phase IV (KMG-IV): sequencing the most valuable type-strain genomes for metagenomic binning, comparative biology and taxonomic classification.</title>
        <authorList>
            <person name="Goeker M."/>
        </authorList>
    </citation>
    <scope>NUCLEOTIDE SEQUENCE [LARGE SCALE GENOMIC DNA]</scope>
    <source>
        <strain evidence="1 2">DSM 12706</strain>
    </source>
</reference>
<keyword evidence="2" id="KW-1185">Reference proteome</keyword>
<organism evidence="1 2">
    <name type="scientific">Rhodopseudomonas rhenobacensis</name>
    <dbReference type="NCBI Taxonomy" id="87461"/>
    <lineage>
        <taxon>Bacteria</taxon>
        <taxon>Pseudomonadati</taxon>
        <taxon>Pseudomonadota</taxon>
        <taxon>Alphaproteobacteria</taxon>
        <taxon>Hyphomicrobiales</taxon>
        <taxon>Nitrobacteraceae</taxon>
        <taxon>Rhodopseudomonas</taxon>
    </lineage>
</organism>
<protein>
    <submittedName>
        <fullName evidence="1">Uncharacterized protein</fullName>
    </submittedName>
</protein>
<name>A0A7W7Z5C5_9BRAD</name>
<evidence type="ECO:0000313" key="1">
    <source>
        <dbReference type="EMBL" id="MBB5048269.1"/>
    </source>
</evidence>
<evidence type="ECO:0000313" key="2">
    <source>
        <dbReference type="Proteomes" id="UP000542353"/>
    </source>
</evidence>